<comment type="caution">
    <text evidence="1">The sequence shown here is derived from an EMBL/GenBank/DDBJ whole genome shotgun (WGS) entry which is preliminary data.</text>
</comment>
<sequence>MYSRVLKDDSPSRENRAVTAISYALDDNSLGSKIVMTTRNLDVAREAGCSCKMIPLHYESSTVLWKNIWL</sequence>
<reference evidence="1 2" key="1">
    <citation type="submission" date="2016-09" db="EMBL/GenBank/DDBJ databases">
        <title>The draft genome of Dichanthelium oligosanthes: A C3 panicoid grass species.</title>
        <authorList>
            <person name="Studer A.J."/>
            <person name="Schnable J.C."/>
            <person name="Brutnell T.P."/>
        </authorList>
    </citation>
    <scope>NUCLEOTIDE SEQUENCE [LARGE SCALE GENOMIC DNA]</scope>
    <source>
        <strain evidence="2">cv. Kellogg 1175</strain>
        <tissue evidence="1">Leaf</tissue>
    </source>
</reference>
<gene>
    <name evidence="1" type="ORF">BAE44_0024139</name>
</gene>
<dbReference type="EMBL" id="LWDX02068860">
    <property type="protein sequence ID" value="OEL14842.1"/>
    <property type="molecule type" value="Genomic_DNA"/>
</dbReference>
<protein>
    <recommendedName>
        <fullName evidence="3">NB-ARC domain-containing protein</fullName>
    </recommendedName>
</protein>
<organism evidence="1 2">
    <name type="scientific">Dichanthelium oligosanthes</name>
    <dbReference type="NCBI Taxonomy" id="888268"/>
    <lineage>
        <taxon>Eukaryota</taxon>
        <taxon>Viridiplantae</taxon>
        <taxon>Streptophyta</taxon>
        <taxon>Embryophyta</taxon>
        <taxon>Tracheophyta</taxon>
        <taxon>Spermatophyta</taxon>
        <taxon>Magnoliopsida</taxon>
        <taxon>Liliopsida</taxon>
        <taxon>Poales</taxon>
        <taxon>Poaceae</taxon>
        <taxon>PACMAD clade</taxon>
        <taxon>Panicoideae</taxon>
        <taxon>Panicodae</taxon>
        <taxon>Paniceae</taxon>
        <taxon>Dichantheliinae</taxon>
        <taxon>Dichanthelium</taxon>
    </lineage>
</organism>
<dbReference type="Proteomes" id="UP000095767">
    <property type="component" value="Unassembled WGS sequence"/>
</dbReference>
<dbReference type="AlphaFoldDB" id="A0A1E5UPM2"/>
<name>A0A1E5UPM2_9POAL</name>
<proteinExistence type="predicted"/>
<keyword evidence="2" id="KW-1185">Reference proteome</keyword>
<evidence type="ECO:0000313" key="2">
    <source>
        <dbReference type="Proteomes" id="UP000095767"/>
    </source>
</evidence>
<evidence type="ECO:0008006" key="3">
    <source>
        <dbReference type="Google" id="ProtNLM"/>
    </source>
</evidence>
<accession>A0A1E5UPM2</accession>
<evidence type="ECO:0000313" key="1">
    <source>
        <dbReference type="EMBL" id="OEL14842.1"/>
    </source>
</evidence>